<dbReference type="OrthoDB" id="2506088at2759"/>
<comment type="caution">
    <text evidence="1">The sequence shown here is derived from an EMBL/GenBank/DDBJ whole genome shotgun (WGS) entry which is preliminary data.</text>
</comment>
<reference evidence="1" key="1">
    <citation type="submission" date="2021-03" db="EMBL/GenBank/DDBJ databases">
        <title>Evolutionary innovations through gain and loss of genes in the ectomycorrhizal Boletales.</title>
        <authorList>
            <person name="Wu G."/>
            <person name="Miyauchi S."/>
            <person name="Morin E."/>
            <person name="Yang Z.-L."/>
            <person name="Xu J."/>
            <person name="Martin F.M."/>
        </authorList>
    </citation>
    <scope>NUCLEOTIDE SEQUENCE</scope>
    <source>
        <strain evidence="1">BR01</strain>
    </source>
</reference>
<sequence>MEPAARFQRAVSVTAMHGNKPKVQPHVIWILDQTITEILVPFEQHIASHIVISVLEFLLELLPLLWVPCIQYPVPE</sequence>
<evidence type="ECO:0000313" key="2">
    <source>
        <dbReference type="Proteomes" id="UP000683000"/>
    </source>
</evidence>
<dbReference type="AlphaFoldDB" id="A0A8I2YKY2"/>
<name>A0A8I2YKY2_9AGAM</name>
<keyword evidence="2" id="KW-1185">Reference proteome</keyword>
<dbReference type="EMBL" id="JAGFBS010000023">
    <property type="protein sequence ID" value="KAG6373138.1"/>
    <property type="molecule type" value="Genomic_DNA"/>
</dbReference>
<gene>
    <name evidence="1" type="ORF">JVT61DRAFT_6747</name>
</gene>
<evidence type="ECO:0000313" key="1">
    <source>
        <dbReference type="EMBL" id="KAG6373138.1"/>
    </source>
</evidence>
<accession>A0A8I2YKY2</accession>
<organism evidence="1 2">
    <name type="scientific">Boletus reticuloceps</name>
    <dbReference type="NCBI Taxonomy" id="495285"/>
    <lineage>
        <taxon>Eukaryota</taxon>
        <taxon>Fungi</taxon>
        <taxon>Dikarya</taxon>
        <taxon>Basidiomycota</taxon>
        <taxon>Agaricomycotina</taxon>
        <taxon>Agaricomycetes</taxon>
        <taxon>Agaricomycetidae</taxon>
        <taxon>Boletales</taxon>
        <taxon>Boletineae</taxon>
        <taxon>Boletaceae</taxon>
        <taxon>Boletoideae</taxon>
        <taxon>Boletus</taxon>
    </lineage>
</organism>
<dbReference type="Proteomes" id="UP000683000">
    <property type="component" value="Unassembled WGS sequence"/>
</dbReference>
<proteinExistence type="predicted"/>
<protein>
    <submittedName>
        <fullName evidence="1">Uncharacterized protein</fullName>
    </submittedName>
</protein>